<accession>A0AAV0P4S4</accession>
<name>A0AAV0P4S4_9ROSI</name>
<keyword evidence="3" id="KW-1185">Reference proteome</keyword>
<dbReference type="Proteomes" id="UP001154282">
    <property type="component" value="Unassembled WGS sequence"/>
</dbReference>
<evidence type="ECO:0000313" key="2">
    <source>
        <dbReference type="EMBL" id="CAI0465371.1"/>
    </source>
</evidence>
<dbReference type="AlphaFoldDB" id="A0AAV0P4S4"/>
<dbReference type="EMBL" id="CAMGYJ010000008">
    <property type="protein sequence ID" value="CAI0465370.1"/>
    <property type="molecule type" value="Genomic_DNA"/>
</dbReference>
<evidence type="ECO:0000313" key="1">
    <source>
        <dbReference type="EMBL" id="CAI0465370.1"/>
    </source>
</evidence>
<organism evidence="2 3">
    <name type="scientific">Linum tenue</name>
    <dbReference type="NCBI Taxonomy" id="586396"/>
    <lineage>
        <taxon>Eukaryota</taxon>
        <taxon>Viridiplantae</taxon>
        <taxon>Streptophyta</taxon>
        <taxon>Embryophyta</taxon>
        <taxon>Tracheophyta</taxon>
        <taxon>Spermatophyta</taxon>
        <taxon>Magnoliopsida</taxon>
        <taxon>eudicotyledons</taxon>
        <taxon>Gunneridae</taxon>
        <taxon>Pentapetalae</taxon>
        <taxon>rosids</taxon>
        <taxon>fabids</taxon>
        <taxon>Malpighiales</taxon>
        <taxon>Linaceae</taxon>
        <taxon>Linum</taxon>
    </lineage>
</organism>
<evidence type="ECO:0000313" key="3">
    <source>
        <dbReference type="Proteomes" id="UP001154282"/>
    </source>
</evidence>
<protein>
    <recommendedName>
        <fullName evidence="4">RNase H type-1 domain-containing protein</fullName>
    </recommendedName>
</protein>
<sequence>MGAQLACQLELPRPELEVDCLSLIEEFQTADRIHTEVGLISRRTVSFLRDNGLDVMHIRHVRRQANNAAHIMAHSETRWDCREVWLDRPPVFLVGQLRLDDVNTPV</sequence>
<reference evidence="2" key="1">
    <citation type="submission" date="2022-08" db="EMBL/GenBank/DDBJ databases">
        <authorList>
            <person name="Gutierrez-Valencia J."/>
        </authorList>
    </citation>
    <scope>NUCLEOTIDE SEQUENCE</scope>
</reference>
<proteinExistence type="predicted"/>
<gene>
    <name evidence="1" type="ORF">LITE_LOCUS36577</name>
    <name evidence="2" type="ORF">LITE_LOCUS36578</name>
</gene>
<comment type="caution">
    <text evidence="2">The sequence shown here is derived from an EMBL/GenBank/DDBJ whole genome shotgun (WGS) entry which is preliminary data.</text>
</comment>
<evidence type="ECO:0008006" key="4">
    <source>
        <dbReference type="Google" id="ProtNLM"/>
    </source>
</evidence>
<dbReference type="EMBL" id="CAMGYJ010000008">
    <property type="protein sequence ID" value="CAI0465371.1"/>
    <property type="molecule type" value="Genomic_DNA"/>
</dbReference>